<comment type="caution">
    <text evidence="1">The sequence shown here is derived from an EMBL/GenBank/DDBJ whole genome shotgun (WGS) entry which is preliminary data.</text>
</comment>
<accession>A0ABQ3UQ94</accession>
<protein>
    <submittedName>
        <fullName evidence="1">Uncharacterized protein</fullName>
    </submittedName>
</protein>
<dbReference type="EMBL" id="BNJG01000001">
    <property type="protein sequence ID" value="GHO54856.1"/>
    <property type="molecule type" value="Genomic_DNA"/>
</dbReference>
<keyword evidence="2" id="KW-1185">Reference proteome</keyword>
<gene>
    <name evidence="1" type="ORF">KSB_33310</name>
</gene>
<organism evidence="1 2">
    <name type="scientific">Ktedonobacter robiniae</name>
    <dbReference type="NCBI Taxonomy" id="2778365"/>
    <lineage>
        <taxon>Bacteria</taxon>
        <taxon>Bacillati</taxon>
        <taxon>Chloroflexota</taxon>
        <taxon>Ktedonobacteria</taxon>
        <taxon>Ktedonobacterales</taxon>
        <taxon>Ktedonobacteraceae</taxon>
        <taxon>Ktedonobacter</taxon>
    </lineage>
</organism>
<name>A0ABQ3UQ94_9CHLR</name>
<evidence type="ECO:0000313" key="1">
    <source>
        <dbReference type="EMBL" id="GHO54856.1"/>
    </source>
</evidence>
<reference evidence="1 2" key="1">
    <citation type="journal article" date="2021" name="Int. J. Syst. Evol. Microbiol.">
        <title>Reticulibacter mediterranei gen. nov., sp. nov., within the new family Reticulibacteraceae fam. nov., and Ktedonospora formicarum gen. nov., sp. nov., Ktedonobacter robiniae sp. nov., Dictyobacter formicarum sp. nov. and Dictyobacter arantiisoli sp. nov., belonging to the class Ktedonobacteria.</title>
        <authorList>
            <person name="Yabe S."/>
            <person name="Zheng Y."/>
            <person name="Wang C.M."/>
            <person name="Sakai Y."/>
            <person name="Abe K."/>
            <person name="Yokota A."/>
            <person name="Donadio S."/>
            <person name="Cavaletti L."/>
            <person name="Monciardini P."/>
        </authorList>
    </citation>
    <scope>NUCLEOTIDE SEQUENCE [LARGE SCALE GENOMIC DNA]</scope>
    <source>
        <strain evidence="1 2">SOSP1-30</strain>
    </source>
</reference>
<proteinExistence type="predicted"/>
<sequence length="59" mass="6632">MAKIVLRNEVTIPCELLEVAAQRLKGGIAELPLLIKSVEVFVKSFKLLTLGKHFCKTYM</sequence>
<evidence type="ECO:0000313" key="2">
    <source>
        <dbReference type="Proteomes" id="UP000654345"/>
    </source>
</evidence>
<dbReference type="Proteomes" id="UP000654345">
    <property type="component" value="Unassembled WGS sequence"/>
</dbReference>